<name>A0A0A8YJD1_ARUDO</name>
<reference evidence="1" key="1">
    <citation type="submission" date="2014-09" db="EMBL/GenBank/DDBJ databases">
        <authorList>
            <person name="Magalhaes I.L.F."/>
            <person name="Oliveira U."/>
            <person name="Santos F.R."/>
            <person name="Vidigal T.H.D.A."/>
            <person name="Brescovit A.D."/>
            <person name="Santos A.J."/>
        </authorList>
    </citation>
    <scope>NUCLEOTIDE SEQUENCE</scope>
    <source>
        <tissue evidence="1">Shoot tissue taken approximately 20 cm above the soil surface</tissue>
    </source>
</reference>
<proteinExistence type="predicted"/>
<accession>A0A0A8YJD1</accession>
<evidence type="ECO:0000313" key="1">
    <source>
        <dbReference type="EMBL" id="JAD26156.1"/>
    </source>
</evidence>
<organism evidence="1">
    <name type="scientific">Arundo donax</name>
    <name type="common">Giant reed</name>
    <name type="synonym">Donax arundinaceus</name>
    <dbReference type="NCBI Taxonomy" id="35708"/>
    <lineage>
        <taxon>Eukaryota</taxon>
        <taxon>Viridiplantae</taxon>
        <taxon>Streptophyta</taxon>
        <taxon>Embryophyta</taxon>
        <taxon>Tracheophyta</taxon>
        <taxon>Spermatophyta</taxon>
        <taxon>Magnoliopsida</taxon>
        <taxon>Liliopsida</taxon>
        <taxon>Poales</taxon>
        <taxon>Poaceae</taxon>
        <taxon>PACMAD clade</taxon>
        <taxon>Arundinoideae</taxon>
        <taxon>Arundineae</taxon>
        <taxon>Arundo</taxon>
    </lineage>
</organism>
<protein>
    <submittedName>
        <fullName evidence="1">Uncharacterized protein</fullName>
    </submittedName>
</protein>
<reference evidence="1" key="2">
    <citation type="journal article" date="2015" name="Data Brief">
        <title>Shoot transcriptome of the giant reed, Arundo donax.</title>
        <authorList>
            <person name="Barrero R.A."/>
            <person name="Guerrero F.D."/>
            <person name="Moolhuijzen P."/>
            <person name="Goolsby J.A."/>
            <person name="Tidwell J."/>
            <person name="Bellgard S.E."/>
            <person name="Bellgard M.I."/>
        </authorList>
    </citation>
    <scope>NUCLEOTIDE SEQUENCE</scope>
    <source>
        <tissue evidence="1">Shoot tissue taken approximately 20 cm above the soil surface</tissue>
    </source>
</reference>
<dbReference type="EMBL" id="GBRH01271739">
    <property type="protein sequence ID" value="JAD26156.1"/>
    <property type="molecule type" value="Transcribed_RNA"/>
</dbReference>
<dbReference type="AlphaFoldDB" id="A0A0A8YJD1"/>
<sequence length="67" mass="7560">MYEEQEKFITSAQITTSSETLQSLQFQESCQSEANNCSNREMRVDRCNLSSMHGIPAQCCSSTLFIS</sequence>